<evidence type="ECO:0000259" key="1">
    <source>
        <dbReference type="Pfam" id="PF01872"/>
    </source>
</evidence>
<gene>
    <name evidence="2" type="ORF">ACFSUQ_03035</name>
</gene>
<dbReference type="InterPro" id="IPR024072">
    <property type="entry name" value="DHFR-like_dom_sf"/>
</dbReference>
<name>A0ABW5RHW4_9MICO</name>
<organism evidence="2 3">
    <name type="scientific">Gulosibacter bifidus</name>
    <dbReference type="NCBI Taxonomy" id="272239"/>
    <lineage>
        <taxon>Bacteria</taxon>
        <taxon>Bacillati</taxon>
        <taxon>Actinomycetota</taxon>
        <taxon>Actinomycetes</taxon>
        <taxon>Micrococcales</taxon>
        <taxon>Microbacteriaceae</taxon>
        <taxon>Gulosibacter</taxon>
    </lineage>
</organism>
<proteinExistence type="predicted"/>
<protein>
    <submittedName>
        <fullName evidence="2">Dihydrofolate reductase family protein</fullName>
    </submittedName>
</protein>
<evidence type="ECO:0000313" key="2">
    <source>
        <dbReference type="EMBL" id="MFD2674276.1"/>
    </source>
</evidence>
<dbReference type="Proteomes" id="UP001597453">
    <property type="component" value="Unassembled WGS sequence"/>
</dbReference>
<keyword evidence="3" id="KW-1185">Reference proteome</keyword>
<dbReference type="SUPFAM" id="SSF53597">
    <property type="entry name" value="Dihydrofolate reductase-like"/>
    <property type="match status" value="1"/>
</dbReference>
<sequence length="103" mass="10946">MRSSRPRPTTSPARTAIRGDLLDFVRELKSRPGGDIAVQGSMSIVRQCVEAGLMDALTLIIHPALAGSGGRLFDGIAPTRLSLVDVQRTQRGNILATYGPFAG</sequence>
<accession>A0ABW5RHW4</accession>
<dbReference type="InterPro" id="IPR002734">
    <property type="entry name" value="RibDG_C"/>
</dbReference>
<reference evidence="3" key="1">
    <citation type="journal article" date="2019" name="Int. J. Syst. Evol. Microbiol.">
        <title>The Global Catalogue of Microorganisms (GCM) 10K type strain sequencing project: providing services to taxonomists for standard genome sequencing and annotation.</title>
        <authorList>
            <consortium name="The Broad Institute Genomics Platform"/>
            <consortium name="The Broad Institute Genome Sequencing Center for Infectious Disease"/>
            <person name="Wu L."/>
            <person name="Ma J."/>
        </authorList>
    </citation>
    <scope>NUCLEOTIDE SEQUENCE [LARGE SCALE GENOMIC DNA]</scope>
    <source>
        <strain evidence="3">TISTR 1511</strain>
    </source>
</reference>
<dbReference type="RefSeq" id="WP_304956496.1">
    <property type="nucleotide sequence ID" value="NZ_JBHUNF010000001.1"/>
</dbReference>
<feature type="domain" description="Bacterial bifunctional deaminase-reductase C-terminal" evidence="1">
    <location>
        <begin position="18"/>
        <end position="94"/>
    </location>
</feature>
<dbReference type="Pfam" id="PF01872">
    <property type="entry name" value="RibD_C"/>
    <property type="match status" value="1"/>
</dbReference>
<comment type="caution">
    <text evidence="2">The sequence shown here is derived from an EMBL/GenBank/DDBJ whole genome shotgun (WGS) entry which is preliminary data.</text>
</comment>
<dbReference type="EMBL" id="JBHUNF010000001">
    <property type="protein sequence ID" value="MFD2674276.1"/>
    <property type="molecule type" value="Genomic_DNA"/>
</dbReference>
<evidence type="ECO:0000313" key="3">
    <source>
        <dbReference type="Proteomes" id="UP001597453"/>
    </source>
</evidence>
<dbReference type="Gene3D" id="3.40.430.10">
    <property type="entry name" value="Dihydrofolate Reductase, subunit A"/>
    <property type="match status" value="1"/>
</dbReference>